<keyword evidence="2" id="KW-1185">Reference proteome</keyword>
<organism evidence="1 2">
    <name type="scientific">Psilocybe cubensis</name>
    <name type="common">Psychedelic mushroom</name>
    <name type="synonym">Stropharia cubensis</name>
    <dbReference type="NCBI Taxonomy" id="181762"/>
    <lineage>
        <taxon>Eukaryota</taxon>
        <taxon>Fungi</taxon>
        <taxon>Dikarya</taxon>
        <taxon>Basidiomycota</taxon>
        <taxon>Agaricomycotina</taxon>
        <taxon>Agaricomycetes</taxon>
        <taxon>Agaricomycetidae</taxon>
        <taxon>Agaricales</taxon>
        <taxon>Agaricineae</taxon>
        <taxon>Strophariaceae</taxon>
        <taxon>Psilocybe</taxon>
    </lineage>
</organism>
<protein>
    <submittedName>
        <fullName evidence="1">Protein HID1</fullName>
    </submittedName>
</protein>
<evidence type="ECO:0000313" key="2">
    <source>
        <dbReference type="Proteomes" id="UP000664032"/>
    </source>
</evidence>
<dbReference type="EMBL" id="JAFIQS020000003">
    <property type="protein sequence ID" value="KAH9483721.1"/>
    <property type="molecule type" value="Genomic_DNA"/>
</dbReference>
<gene>
    <name evidence="1" type="ORF">JR316_0003197</name>
</gene>
<sequence>MPGCRQWPLEADIGFRIQWLIPGCMFARIPQKFTAPFGILGDEAKLAFPSQPNGIVKLWSVRNIPATDAYWEQYFILFDSASEVFSLITPNHIRRALADAPENVTTLIQVVSARLFNSISDHTFPSAPNGSVAAYASSLIKSAGVSQQKTATDQVLNCLRVLQRVLPVVFEAEGDSDSFEIEVLWKKEEVVDSAVNDVGTAEPQFVIEDEDGSDREEEKVPQTPTKKAPKKLLPSLGERLLNAITDLMFCCGFTLPKSIQVDHHKINYVIWEKGIGSANSLGNTTMYDSNKTEVLRLLLVLLSRQIYLPAASLFTHPALPSLHIVEKMPRRDVLTILCSLLNTAMNSSTTDTITIGTIAGKLPYNHLVFKGEDPRTTLITTSLQVLCVLLDFQSGPARDQLLDGQNSSPTAKTNTFRYFIMKLHRTQDFEYLLDGIIGIMEQQIATVKNLLPGAKKSLPYVTEAIVLFWKLIEINKKFRTFVLESEKSVDLIAYLLFYCVEIKDKPQQHGVCRAISYIVQTLSAESAFGSQLSKPIKAQIPTKWGPVDTIADFMIHAVYAIVATTSGSLTSLYPALIIALSNAAPYFKHIGVSASARLLQLFNSFSNPLFLLSDEGHPRLLFFMLEVFSSIIFYHPAENSNITYGILQSRKIFEDLGTFTLARGLREVKRAQLAKEELANKSSSLKGKIPVEEGEIADAGAEKARLLHNEGVRSDSQERERESVTSPRGSQGDEPMTRSFMSPTSDNPYASESPISEKARGKMRERRSMSVENIAALDRVPLPIGRSGFVPTQEWVTSWQQGLPLDTVMLFISDVVQKVEDMQRHRTVPSADVLKFLSNVNLDHIFPTKPPISSRRFLWSDASLIWVTSLIWGEIYVHAMSPLGIWNATNVRLFLVKHTQNQQRQITETVTNVVGGFLRRTTDSAQGRQRCMRNFQTINDLIVTPPQDIAKRCKASPIEIKRIVDAVLGSLPLHSFDRLSNLSLWDDADEKFSTGDAILDNALGGGIRTGMLWEIVGESSAGKTQLALQLSLFIQAPPKHGGLLASCCYLTTSAKLPTRRLYDMVNSDDPILSSFCGLDDVHTMLVPTVPTLHQILENILPKFVESQASKPGAKPVKLLVIDALGELFHSNNKTTSATLIERSKDITIISTSLHTLASTYNLAVVVLNEVIDKFDHVNSDPNDHTGILYSTQSRWFNTAEFFGERTKESSLGLTWANQINTRIMLARTGRRKYFDAQDLPKRRRIHNTSPDTDPSQQSSFNNQEEQQSISLRRLAVIFSNVASPVALDYIITSRGITVLESEVEPSATFQANITKNNDTARNSQAQSSSKETMHYPSNIDSREQDNDDALWANYDDYDYDAMEQTLSQLGQ</sequence>
<comment type="caution">
    <text evidence="1">The sequence shown here is derived from an EMBL/GenBank/DDBJ whole genome shotgun (WGS) entry which is preliminary data.</text>
</comment>
<evidence type="ECO:0000313" key="1">
    <source>
        <dbReference type="EMBL" id="KAH9483721.1"/>
    </source>
</evidence>
<proteinExistence type="predicted"/>
<dbReference type="Proteomes" id="UP000664032">
    <property type="component" value="Unassembled WGS sequence"/>
</dbReference>
<reference evidence="1" key="1">
    <citation type="submission" date="2021-10" db="EMBL/GenBank/DDBJ databases">
        <title>Psilocybe cubensis genome.</title>
        <authorList>
            <person name="Mckernan K.J."/>
            <person name="Crawford S."/>
            <person name="Trippe A."/>
            <person name="Kane L.T."/>
            <person name="Mclaughlin S."/>
        </authorList>
    </citation>
    <scope>NUCLEOTIDE SEQUENCE</scope>
    <source>
        <strain evidence="1">MGC-MH-2018</strain>
    </source>
</reference>
<accession>A0ACB8H778</accession>
<name>A0ACB8H778_PSICU</name>